<dbReference type="PROSITE" id="PS00041">
    <property type="entry name" value="HTH_ARAC_FAMILY_1"/>
    <property type="match status" value="1"/>
</dbReference>
<dbReference type="InterPro" id="IPR052158">
    <property type="entry name" value="INH-QAR"/>
</dbReference>
<accession>A0ABW9ACB4</accession>
<dbReference type="InterPro" id="IPR029062">
    <property type="entry name" value="Class_I_gatase-like"/>
</dbReference>
<evidence type="ECO:0000313" key="5">
    <source>
        <dbReference type="EMBL" id="MFL9926071.1"/>
    </source>
</evidence>
<evidence type="ECO:0000256" key="1">
    <source>
        <dbReference type="ARBA" id="ARBA00023015"/>
    </source>
</evidence>
<reference evidence="5 6" key="1">
    <citation type="journal article" date="2024" name="Chem. Sci.">
        <title>Discovery of megapolipeptins by genome mining of a Burkholderiales bacteria collection.</title>
        <authorList>
            <person name="Paulo B.S."/>
            <person name="Recchia M.J.J."/>
            <person name="Lee S."/>
            <person name="Fergusson C.H."/>
            <person name="Romanowski S.B."/>
            <person name="Hernandez A."/>
            <person name="Krull N."/>
            <person name="Liu D.Y."/>
            <person name="Cavanagh H."/>
            <person name="Bos A."/>
            <person name="Gray C.A."/>
            <person name="Murphy B.T."/>
            <person name="Linington R.G."/>
            <person name="Eustaquio A.S."/>
        </authorList>
    </citation>
    <scope>NUCLEOTIDE SEQUENCE [LARGE SCALE GENOMIC DNA]</scope>
    <source>
        <strain evidence="5 6">RL21-008-BIB-A</strain>
    </source>
</reference>
<dbReference type="EMBL" id="JAQQFM010000007">
    <property type="protein sequence ID" value="MFL9926071.1"/>
    <property type="molecule type" value="Genomic_DNA"/>
</dbReference>
<dbReference type="Pfam" id="PF12833">
    <property type="entry name" value="HTH_18"/>
    <property type="match status" value="1"/>
</dbReference>
<evidence type="ECO:0000256" key="3">
    <source>
        <dbReference type="ARBA" id="ARBA00023163"/>
    </source>
</evidence>
<proteinExistence type="predicted"/>
<dbReference type="SMART" id="SM00342">
    <property type="entry name" value="HTH_ARAC"/>
    <property type="match status" value="1"/>
</dbReference>
<evidence type="ECO:0000256" key="2">
    <source>
        <dbReference type="ARBA" id="ARBA00023125"/>
    </source>
</evidence>
<organism evidence="5 6">
    <name type="scientific">Herbaspirillum lusitanum</name>
    <dbReference type="NCBI Taxonomy" id="213312"/>
    <lineage>
        <taxon>Bacteria</taxon>
        <taxon>Pseudomonadati</taxon>
        <taxon>Pseudomonadota</taxon>
        <taxon>Betaproteobacteria</taxon>
        <taxon>Burkholderiales</taxon>
        <taxon>Oxalobacteraceae</taxon>
        <taxon>Herbaspirillum</taxon>
    </lineage>
</organism>
<dbReference type="SUPFAM" id="SSF46689">
    <property type="entry name" value="Homeodomain-like"/>
    <property type="match status" value="2"/>
</dbReference>
<keyword evidence="2" id="KW-0238">DNA-binding</keyword>
<dbReference type="InterPro" id="IPR009057">
    <property type="entry name" value="Homeodomain-like_sf"/>
</dbReference>
<keyword evidence="6" id="KW-1185">Reference proteome</keyword>
<dbReference type="SUPFAM" id="SSF52317">
    <property type="entry name" value="Class I glutamine amidotransferase-like"/>
    <property type="match status" value="1"/>
</dbReference>
<dbReference type="PANTHER" id="PTHR43130:SF3">
    <property type="entry name" value="HTH-TYPE TRANSCRIPTIONAL REGULATOR RV1931C"/>
    <property type="match status" value="1"/>
</dbReference>
<comment type="caution">
    <text evidence="5">The sequence shown here is derived from an EMBL/GenBank/DDBJ whole genome shotgun (WGS) entry which is preliminary data.</text>
</comment>
<feature type="domain" description="HTH araC/xylS-type" evidence="4">
    <location>
        <begin position="237"/>
        <end position="335"/>
    </location>
</feature>
<gene>
    <name evidence="5" type="ORF">PQR62_17480</name>
</gene>
<sequence>MNPSTSNSALRILLLAYEGMNLIDLSGPLQAFATAGRLSDADDGAEGRAADPGVRRYDIRVLSVNGGQITTNAGLSVLTEALASVTVQAGDTILAAGGSVGPSFYAEPGLVAWIRGNAAQARRVCSVCTGAFLLAEAGVLDGLRVTTHWSWALRLQRQYPAIKVDPEPIFIQQQRIWTSAGVTAGIDLALALIEQDYGHKLAIATARQLVMFIKRPGGQSQFSVPLVSQSAENARFAELHAWIAANLRADLRVENLAQRVNMTPRTFARVYAAELGRTPGKTVEAMRLEAACRALEETELPLKSIASEAGYGEEQNLRRVFLRQLGVSPVQYRERFSAH</sequence>
<protein>
    <submittedName>
        <fullName evidence="5">GlxA family transcriptional regulator</fullName>
    </submittedName>
</protein>
<keyword evidence="3" id="KW-0804">Transcription</keyword>
<dbReference type="InterPro" id="IPR018060">
    <property type="entry name" value="HTH_AraC"/>
</dbReference>
<dbReference type="PROSITE" id="PS01124">
    <property type="entry name" value="HTH_ARAC_FAMILY_2"/>
    <property type="match status" value="1"/>
</dbReference>
<dbReference type="Gene3D" id="3.40.50.880">
    <property type="match status" value="1"/>
</dbReference>
<dbReference type="Pfam" id="PF01965">
    <property type="entry name" value="DJ-1_PfpI"/>
    <property type="match status" value="1"/>
</dbReference>
<dbReference type="CDD" id="cd03137">
    <property type="entry name" value="GATase1_AraC_1"/>
    <property type="match status" value="1"/>
</dbReference>
<evidence type="ECO:0000259" key="4">
    <source>
        <dbReference type="PROSITE" id="PS01124"/>
    </source>
</evidence>
<dbReference type="PANTHER" id="PTHR43130">
    <property type="entry name" value="ARAC-FAMILY TRANSCRIPTIONAL REGULATOR"/>
    <property type="match status" value="1"/>
</dbReference>
<dbReference type="Gene3D" id="1.10.10.60">
    <property type="entry name" value="Homeodomain-like"/>
    <property type="match status" value="1"/>
</dbReference>
<dbReference type="InterPro" id="IPR018062">
    <property type="entry name" value="HTH_AraC-typ_CS"/>
</dbReference>
<dbReference type="Proteomes" id="UP001629246">
    <property type="component" value="Unassembled WGS sequence"/>
</dbReference>
<name>A0ABW9ACB4_9BURK</name>
<dbReference type="InterPro" id="IPR002818">
    <property type="entry name" value="DJ-1/PfpI"/>
</dbReference>
<keyword evidence="1" id="KW-0805">Transcription regulation</keyword>
<evidence type="ECO:0000313" key="6">
    <source>
        <dbReference type="Proteomes" id="UP001629246"/>
    </source>
</evidence>